<accession>A0A6J4NBW0</accession>
<dbReference type="AlphaFoldDB" id="A0A6J4NBW0"/>
<name>A0A6J4NBW0_9ACTN</name>
<dbReference type="EMBL" id="CADCUL010000156">
    <property type="protein sequence ID" value="CAA9383090.1"/>
    <property type="molecule type" value="Genomic_DNA"/>
</dbReference>
<evidence type="ECO:0000313" key="1">
    <source>
        <dbReference type="EMBL" id="CAA9383090.1"/>
    </source>
</evidence>
<gene>
    <name evidence="1" type="ORF">AVDCRST_MAG21-1847</name>
</gene>
<organism evidence="1">
    <name type="scientific">uncultured Nocardioidaceae bacterium</name>
    <dbReference type="NCBI Taxonomy" id="253824"/>
    <lineage>
        <taxon>Bacteria</taxon>
        <taxon>Bacillati</taxon>
        <taxon>Actinomycetota</taxon>
        <taxon>Actinomycetes</taxon>
        <taxon>Propionibacteriales</taxon>
        <taxon>Nocardioidaceae</taxon>
        <taxon>environmental samples</taxon>
    </lineage>
</organism>
<reference evidence="1" key="1">
    <citation type="submission" date="2020-02" db="EMBL/GenBank/DDBJ databases">
        <authorList>
            <person name="Meier V. D."/>
        </authorList>
    </citation>
    <scope>NUCLEOTIDE SEQUENCE</scope>
    <source>
        <strain evidence="1">AVDCRST_MAG21</strain>
    </source>
</reference>
<proteinExistence type="predicted"/>
<sequence length="116" mass="12393">MSRADPLLQARALVLNDLAAQGLADAHTVSLVEESVSQRRWWVSQWQGGVAYVDGLVAQDVQDALFDESCRWPVCAACGDPMEHSLSIQPELGPDPHWVCSESGALIAPLGTLPGG</sequence>
<protein>
    <submittedName>
        <fullName evidence="1">Uncharacterized protein</fullName>
    </submittedName>
</protein>